<evidence type="ECO:0000256" key="7">
    <source>
        <dbReference type="ARBA" id="ARBA00023012"/>
    </source>
</evidence>
<dbReference type="SUPFAM" id="SSF47384">
    <property type="entry name" value="Homodimeric domain of signal transducing histidine kinase"/>
    <property type="match status" value="1"/>
</dbReference>
<evidence type="ECO:0000256" key="5">
    <source>
        <dbReference type="ARBA" id="ARBA00022679"/>
    </source>
</evidence>
<sequence length="421" mass="48834">MIKIYKKWENLNIKYKLFSITTALLVALALGIYGMIYFFLPKYYHEYKIEELEKSVNEVVNTAKNNTLSNLEETLYNMAKEQNLAILLRDQDGNVIYGKNEVIFLRYGKYILNSINNEYRIETEIKTADTDNVYTLDILMPLQPVDEANIVIRRMVPFTLIFAVIIGIIGAFIYSNVITKPLISIIEKERQEEENRKEFIATISHELKTPITIISGQLEGMMYNIGKYKDRELYLRKSYETTHELRKLVNEMVQISKSDVISSSFDFKEVRLYDIIKDIIDRQEFLLEEKKLNVSITVNKRAFVFADEDKFGKALYNIINNAIKYSPEGENINIKLIERGFRASILDIENTGVTIDETEIKGVFTPFYRGEKSRSRKTGGSGLGLYLTAQILKKHGFEYKMINRENAVAFIIEMKGIKSHK</sequence>
<dbReference type="GO" id="GO:0000155">
    <property type="term" value="F:phosphorelay sensor kinase activity"/>
    <property type="evidence" value="ECO:0007669"/>
    <property type="project" value="InterPro"/>
</dbReference>
<dbReference type="Pfam" id="PF00512">
    <property type="entry name" value="HisKA"/>
    <property type="match status" value="1"/>
</dbReference>
<evidence type="ECO:0000313" key="10">
    <source>
        <dbReference type="EMBL" id="TQQ83894.1"/>
    </source>
</evidence>
<organism evidence="10 11">
    <name type="scientific">Peptacetobacter hominis</name>
    <dbReference type="NCBI Taxonomy" id="2743610"/>
    <lineage>
        <taxon>Bacteria</taxon>
        <taxon>Bacillati</taxon>
        <taxon>Bacillota</taxon>
        <taxon>Clostridia</taxon>
        <taxon>Peptostreptococcales</taxon>
        <taxon>Peptostreptococcaceae</taxon>
        <taxon>Peptacetobacter</taxon>
    </lineage>
</organism>
<dbReference type="PRINTS" id="PR00344">
    <property type="entry name" value="BCTRLSENSOR"/>
</dbReference>
<dbReference type="InterPro" id="IPR004358">
    <property type="entry name" value="Sig_transdc_His_kin-like_C"/>
</dbReference>
<name>A0A544QT83_9FIRM</name>
<comment type="catalytic activity">
    <reaction evidence="1">
        <text>ATP + protein L-histidine = ADP + protein N-phospho-L-histidine.</text>
        <dbReference type="EC" id="2.7.13.3"/>
    </reaction>
</comment>
<dbReference type="EMBL" id="SGJB01000020">
    <property type="protein sequence ID" value="TQQ83894.1"/>
    <property type="molecule type" value="Genomic_DNA"/>
</dbReference>
<dbReference type="GO" id="GO:0016036">
    <property type="term" value="P:cellular response to phosphate starvation"/>
    <property type="evidence" value="ECO:0007669"/>
    <property type="project" value="TreeGrafter"/>
</dbReference>
<dbReference type="RefSeq" id="WP_142536654.1">
    <property type="nucleotide sequence ID" value="NZ_SGJB01000020.1"/>
</dbReference>
<keyword evidence="4" id="KW-0597">Phosphoprotein</keyword>
<protein>
    <recommendedName>
        <fullName evidence="3">histidine kinase</fullName>
        <ecNumber evidence="3">2.7.13.3</ecNumber>
    </recommendedName>
</protein>
<accession>A0A544QT83</accession>
<dbReference type="InterPro" id="IPR050351">
    <property type="entry name" value="BphY/WalK/GraS-like"/>
</dbReference>
<dbReference type="AlphaFoldDB" id="A0A544QT83"/>
<dbReference type="Gene3D" id="1.10.287.130">
    <property type="match status" value="1"/>
</dbReference>
<evidence type="ECO:0000256" key="8">
    <source>
        <dbReference type="SAM" id="Phobius"/>
    </source>
</evidence>
<evidence type="ECO:0000256" key="2">
    <source>
        <dbReference type="ARBA" id="ARBA00004370"/>
    </source>
</evidence>
<feature type="transmembrane region" description="Helical" evidence="8">
    <location>
        <begin position="155"/>
        <end position="174"/>
    </location>
</feature>
<keyword evidence="5" id="KW-0808">Transferase</keyword>
<dbReference type="InterPro" id="IPR036097">
    <property type="entry name" value="HisK_dim/P_sf"/>
</dbReference>
<evidence type="ECO:0000256" key="4">
    <source>
        <dbReference type="ARBA" id="ARBA00022553"/>
    </source>
</evidence>
<dbReference type="Proteomes" id="UP000317863">
    <property type="component" value="Unassembled WGS sequence"/>
</dbReference>
<comment type="subcellular location">
    <subcellularLocation>
        <location evidence="2">Membrane</location>
    </subcellularLocation>
</comment>
<dbReference type="EC" id="2.7.13.3" evidence="3"/>
<keyword evidence="6 10" id="KW-0418">Kinase</keyword>
<gene>
    <name evidence="10" type="ORF">EXD82_09370</name>
</gene>
<evidence type="ECO:0000313" key="11">
    <source>
        <dbReference type="Proteomes" id="UP000317863"/>
    </source>
</evidence>
<evidence type="ECO:0000256" key="1">
    <source>
        <dbReference type="ARBA" id="ARBA00000085"/>
    </source>
</evidence>
<dbReference type="PROSITE" id="PS50109">
    <property type="entry name" value="HIS_KIN"/>
    <property type="match status" value="1"/>
</dbReference>
<dbReference type="PANTHER" id="PTHR45453">
    <property type="entry name" value="PHOSPHATE REGULON SENSOR PROTEIN PHOR"/>
    <property type="match status" value="1"/>
</dbReference>
<dbReference type="InterPro" id="IPR003594">
    <property type="entry name" value="HATPase_dom"/>
</dbReference>
<feature type="domain" description="Histidine kinase" evidence="9">
    <location>
        <begin position="202"/>
        <end position="418"/>
    </location>
</feature>
<keyword evidence="11" id="KW-1185">Reference proteome</keyword>
<reference evidence="10 11" key="1">
    <citation type="submission" date="2019-02" db="EMBL/GenBank/DDBJ databases">
        <title>Peptostreptococcaceae bacterium ZHW00191 nov., a new bacterium isolated from the human gut.</title>
        <authorList>
            <person name="Zhou H.-W."/>
            <person name="Chen X.-J."/>
        </authorList>
    </citation>
    <scope>NUCLEOTIDE SEQUENCE [LARGE SCALE GENOMIC DNA]</scope>
    <source>
        <strain evidence="10 11">ZHW00191</strain>
    </source>
</reference>
<dbReference type="GO" id="GO:0004721">
    <property type="term" value="F:phosphoprotein phosphatase activity"/>
    <property type="evidence" value="ECO:0007669"/>
    <property type="project" value="TreeGrafter"/>
</dbReference>
<keyword evidence="8" id="KW-1133">Transmembrane helix</keyword>
<evidence type="ECO:0000259" key="9">
    <source>
        <dbReference type="PROSITE" id="PS50109"/>
    </source>
</evidence>
<dbReference type="SUPFAM" id="SSF55874">
    <property type="entry name" value="ATPase domain of HSP90 chaperone/DNA topoisomerase II/histidine kinase"/>
    <property type="match status" value="1"/>
</dbReference>
<evidence type="ECO:0000256" key="6">
    <source>
        <dbReference type="ARBA" id="ARBA00022777"/>
    </source>
</evidence>
<dbReference type="Pfam" id="PF02518">
    <property type="entry name" value="HATPase_c"/>
    <property type="match status" value="1"/>
</dbReference>
<proteinExistence type="predicted"/>
<feature type="transmembrane region" description="Helical" evidence="8">
    <location>
        <begin position="17"/>
        <end position="40"/>
    </location>
</feature>
<dbReference type="CDD" id="cd00082">
    <property type="entry name" value="HisKA"/>
    <property type="match status" value="1"/>
</dbReference>
<dbReference type="InterPro" id="IPR005467">
    <property type="entry name" value="His_kinase_dom"/>
</dbReference>
<dbReference type="GO" id="GO:0005886">
    <property type="term" value="C:plasma membrane"/>
    <property type="evidence" value="ECO:0007669"/>
    <property type="project" value="TreeGrafter"/>
</dbReference>
<dbReference type="OrthoDB" id="9762826at2"/>
<comment type="caution">
    <text evidence="10">The sequence shown here is derived from an EMBL/GenBank/DDBJ whole genome shotgun (WGS) entry which is preliminary data.</text>
</comment>
<dbReference type="Gene3D" id="3.30.565.10">
    <property type="entry name" value="Histidine kinase-like ATPase, C-terminal domain"/>
    <property type="match status" value="1"/>
</dbReference>
<dbReference type="InterPro" id="IPR036890">
    <property type="entry name" value="HATPase_C_sf"/>
</dbReference>
<keyword evidence="7" id="KW-0902">Two-component regulatory system</keyword>
<dbReference type="InterPro" id="IPR003661">
    <property type="entry name" value="HisK_dim/P_dom"/>
</dbReference>
<keyword evidence="8" id="KW-0472">Membrane</keyword>
<keyword evidence="8" id="KW-0812">Transmembrane</keyword>
<dbReference type="SMART" id="SM00388">
    <property type="entry name" value="HisKA"/>
    <property type="match status" value="1"/>
</dbReference>
<dbReference type="PANTHER" id="PTHR45453:SF3">
    <property type="entry name" value="HISTIDINE KINASE"/>
    <property type="match status" value="1"/>
</dbReference>
<dbReference type="SMART" id="SM00387">
    <property type="entry name" value="HATPase_c"/>
    <property type="match status" value="1"/>
</dbReference>
<evidence type="ECO:0000256" key="3">
    <source>
        <dbReference type="ARBA" id="ARBA00012438"/>
    </source>
</evidence>